<reference evidence="1 2" key="1">
    <citation type="submission" date="2018-08" db="EMBL/GenBank/DDBJ databases">
        <title>Pallidiluteibacterium maritimus gen. nov., sp. nov., isolated from coastal sediment.</title>
        <authorList>
            <person name="Zhou L.Y."/>
        </authorList>
    </citation>
    <scope>NUCLEOTIDE SEQUENCE [LARGE SCALE GENOMIC DNA]</scope>
    <source>
        <strain evidence="1 2">XSD2</strain>
    </source>
</reference>
<protein>
    <submittedName>
        <fullName evidence="1">Uncharacterized protein</fullName>
    </submittedName>
</protein>
<evidence type="ECO:0000313" key="2">
    <source>
        <dbReference type="Proteomes" id="UP000265926"/>
    </source>
</evidence>
<name>A0A399T3C8_9BACT</name>
<gene>
    <name evidence="1" type="ORF">D1614_09160</name>
</gene>
<dbReference type="AlphaFoldDB" id="A0A399T3C8"/>
<dbReference type="EMBL" id="QWGR01000004">
    <property type="protein sequence ID" value="RIJ48691.1"/>
    <property type="molecule type" value="Genomic_DNA"/>
</dbReference>
<keyword evidence="2" id="KW-1185">Reference proteome</keyword>
<organism evidence="1 2">
    <name type="scientific">Maribellus luteus</name>
    <dbReference type="NCBI Taxonomy" id="2305463"/>
    <lineage>
        <taxon>Bacteria</taxon>
        <taxon>Pseudomonadati</taxon>
        <taxon>Bacteroidota</taxon>
        <taxon>Bacteroidia</taxon>
        <taxon>Marinilabiliales</taxon>
        <taxon>Prolixibacteraceae</taxon>
        <taxon>Maribellus</taxon>
    </lineage>
</organism>
<dbReference type="Proteomes" id="UP000265926">
    <property type="component" value="Unassembled WGS sequence"/>
</dbReference>
<comment type="caution">
    <text evidence="1">The sequence shown here is derived from an EMBL/GenBank/DDBJ whole genome shotgun (WGS) entry which is preliminary data.</text>
</comment>
<sequence length="63" mass="7725">MEIRLKTRIDNMAFMMVDVLVYIKLLKKSVKRNEETNRIWLKTEKQFQPNRCSYFFNCPVIPR</sequence>
<proteinExistence type="predicted"/>
<evidence type="ECO:0000313" key="1">
    <source>
        <dbReference type="EMBL" id="RIJ48691.1"/>
    </source>
</evidence>
<accession>A0A399T3C8</accession>